<dbReference type="RefSeq" id="WP_191187659.1">
    <property type="nucleotide sequence ID" value="NZ_JACWMY010000002.1"/>
</dbReference>
<reference evidence="1 2" key="1">
    <citation type="submission" date="2020-09" db="EMBL/GenBank/DDBJ databases">
        <title>Novel species of Mucilaginibacter isolated from a glacier on the Tibetan Plateau.</title>
        <authorList>
            <person name="Liu Q."/>
            <person name="Xin Y.-H."/>
        </authorList>
    </citation>
    <scope>NUCLEOTIDE SEQUENCE [LARGE SCALE GENOMIC DNA]</scope>
    <source>
        <strain evidence="1 2">ZT4R22</strain>
    </source>
</reference>
<comment type="caution">
    <text evidence="1">The sequence shown here is derived from an EMBL/GenBank/DDBJ whole genome shotgun (WGS) entry which is preliminary data.</text>
</comment>
<sequence>MSATLVYHRTRPYSDRELYQALMAYLENNYVFRKLEIDQWLGNDRIIYKHREEYDPTDFSLGKSSEELWADGAFEDWRVCTPMAVKNICSEFLFRNGATAGKNRKTLIKDIVTAETNHGSLIETIKFNPLLKQLIDKGRQKITGVKPLLYASIKRVKIEINEGDTCYFCWNTKNPYVANPAYVFRKAGGSYIIIFFTNLSKGTETGRLEINMARFINAPADEVGLTPEQAVLQRFC</sequence>
<evidence type="ECO:0000313" key="2">
    <source>
        <dbReference type="Proteomes" id="UP000606600"/>
    </source>
</evidence>
<name>A0ABR7WKX4_9SPHI</name>
<evidence type="ECO:0008006" key="3">
    <source>
        <dbReference type="Google" id="ProtNLM"/>
    </source>
</evidence>
<gene>
    <name evidence="1" type="ORF">IDJ77_04105</name>
</gene>
<protein>
    <recommendedName>
        <fullName evidence="3">RES domain-containing protein</fullName>
    </recommendedName>
</protein>
<evidence type="ECO:0000313" key="1">
    <source>
        <dbReference type="EMBL" id="MBD1362985.1"/>
    </source>
</evidence>
<keyword evidence="2" id="KW-1185">Reference proteome</keyword>
<organism evidence="1 2">
    <name type="scientific">Mucilaginibacter pankratovii</name>
    <dbReference type="NCBI Taxonomy" id="2772110"/>
    <lineage>
        <taxon>Bacteria</taxon>
        <taxon>Pseudomonadati</taxon>
        <taxon>Bacteroidota</taxon>
        <taxon>Sphingobacteriia</taxon>
        <taxon>Sphingobacteriales</taxon>
        <taxon>Sphingobacteriaceae</taxon>
        <taxon>Mucilaginibacter</taxon>
    </lineage>
</organism>
<accession>A0ABR7WKX4</accession>
<dbReference type="Proteomes" id="UP000606600">
    <property type="component" value="Unassembled WGS sequence"/>
</dbReference>
<proteinExistence type="predicted"/>
<dbReference type="EMBL" id="JACWMY010000002">
    <property type="protein sequence ID" value="MBD1362985.1"/>
    <property type="molecule type" value="Genomic_DNA"/>
</dbReference>